<dbReference type="PANTHER" id="PTHR34853:SF1">
    <property type="entry name" value="LIPASE 5"/>
    <property type="match status" value="1"/>
</dbReference>
<gene>
    <name evidence="5" type="primary">LIP1</name>
    <name evidence="5" type="ORF">CAAN4_H00144</name>
</gene>
<dbReference type="Gene3D" id="3.40.50.1820">
    <property type="entry name" value="alpha/beta hydrolase"/>
    <property type="match status" value="1"/>
</dbReference>
<evidence type="ECO:0000256" key="2">
    <source>
        <dbReference type="ARBA" id="ARBA00023180"/>
    </source>
</evidence>
<accession>A0ABP0EJC9</accession>
<feature type="chain" id="PRO_5045015156" evidence="4">
    <location>
        <begin position="19"/>
        <end position="452"/>
    </location>
</feature>
<dbReference type="InterPro" id="IPR029058">
    <property type="entry name" value="AB_hydrolase_fold"/>
</dbReference>
<dbReference type="InterPro" id="IPR005152">
    <property type="entry name" value="Lipase_secreted"/>
</dbReference>
<protein>
    <submittedName>
        <fullName evidence="5">Lipase 1</fullName>
    </submittedName>
</protein>
<name>A0ABP0EJC9_9ASCO</name>
<proteinExistence type="inferred from homology"/>
<keyword evidence="1 4" id="KW-0732">Signal</keyword>
<sequence>MKLFWYLVTSFIIWVVEAVPVIPLETRSSLIPPSDDPFYNPPVGFEKEPLGAILRQRRNDHSYGFLFLPQNIEAAYQFLVRSEDSFGEPIGVVTTLFVPHNADPTKLLSYQVAEDSSYKNCAPSYAMQNGAPLSTIVTPQLEGFLTQAGLNQGWYVVVPDHEGPKSTYVAGYSAGKAVLNSIRAVLSSGNDTGIDPDAEVALWGYSGGSLGTGWGAQLHPTYAPELNLIGAAYGGIIVNVSSVAKYNLGKATAGLVFSAINGLTNEYPELNTYVNENVFPSKLKKFRKPQSECLIQYVLPFAFNDLKDYIPEGDNVFNTDLVRNISDHNNMLLNGMIPDIPIFLYNSKNDEIVPPGDTDDLYEHFCSQGVSVEYRQDRFSEHISTQVVGSGWAFEWIRERFNGTAPVSKCVKTTVFTSLTEPLNLAGLEYIAGHALDTLKGEPVGPGQGTTS</sequence>
<reference evidence="5 6" key="1">
    <citation type="submission" date="2024-01" db="EMBL/GenBank/DDBJ databases">
        <authorList>
            <consortium name="Genoscope - CEA"/>
            <person name="William W."/>
        </authorList>
    </citation>
    <scope>NUCLEOTIDE SEQUENCE [LARGE SCALE GENOMIC DNA]</scope>
    <source>
        <strain evidence="5 6">29B2s-10</strain>
    </source>
</reference>
<evidence type="ECO:0000313" key="5">
    <source>
        <dbReference type="EMBL" id="CAK7920215.1"/>
    </source>
</evidence>
<dbReference type="SUPFAM" id="SSF53474">
    <property type="entry name" value="alpha/beta-Hydrolases"/>
    <property type="match status" value="1"/>
</dbReference>
<dbReference type="Gene3D" id="1.10.260.130">
    <property type="match status" value="1"/>
</dbReference>
<keyword evidence="6" id="KW-1185">Reference proteome</keyword>
<dbReference type="Pfam" id="PF03583">
    <property type="entry name" value="LIP"/>
    <property type="match status" value="1"/>
</dbReference>
<keyword evidence="2" id="KW-0325">Glycoprotein</keyword>
<organism evidence="5 6">
    <name type="scientific">[Candida] anglica</name>
    <dbReference type="NCBI Taxonomy" id="148631"/>
    <lineage>
        <taxon>Eukaryota</taxon>
        <taxon>Fungi</taxon>
        <taxon>Dikarya</taxon>
        <taxon>Ascomycota</taxon>
        <taxon>Saccharomycotina</taxon>
        <taxon>Pichiomycetes</taxon>
        <taxon>Debaryomycetaceae</taxon>
        <taxon>Kurtzmaniella</taxon>
    </lineage>
</organism>
<feature type="signal peptide" evidence="4">
    <location>
        <begin position="1"/>
        <end position="18"/>
    </location>
</feature>
<comment type="catalytic activity">
    <reaction evidence="3">
        <text>a triacylglycerol + H2O = a diacylglycerol + a fatty acid + H(+)</text>
        <dbReference type="Rhea" id="RHEA:12044"/>
        <dbReference type="ChEBI" id="CHEBI:15377"/>
        <dbReference type="ChEBI" id="CHEBI:15378"/>
        <dbReference type="ChEBI" id="CHEBI:17855"/>
        <dbReference type="ChEBI" id="CHEBI:18035"/>
        <dbReference type="ChEBI" id="CHEBI:28868"/>
        <dbReference type="EC" id="3.1.1.3"/>
    </reaction>
    <physiologicalReaction direction="left-to-right" evidence="3">
        <dbReference type="Rhea" id="RHEA:12045"/>
    </physiologicalReaction>
</comment>
<evidence type="ECO:0000256" key="1">
    <source>
        <dbReference type="ARBA" id="ARBA00022729"/>
    </source>
</evidence>
<dbReference type="Proteomes" id="UP001497600">
    <property type="component" value="Chromosome H"/>
</dbReference>
<evidence type="ECO:0000256" key="3">
    <source>
        <dbReference type="ARBA" id="ARBA00023369"/>
    </source>
</evidence>
<evidence type="ECO:0000313" key="6">
    <source>
        <dbReference type="Proteomes" id="UP001497600"/>
    </source>
</evidence>
<dbReference type="EMBL" id="OZ004260">
    <property type="protein sequence ID" value="CAK7920215.1"/>
    <property type="molecule type" value="Genomic_DNA"/>
</dbReference>
<comment type="similarity">
    <text evidence="4">Belongs to the AB hydrolase superfamily. Lipase family.</text>
</comment>
<dbReference type="PIRSF" id="PIRSF029171">
    <property type="entry name" value="Esterase_LipA"/>
    <property type="match status" value="1"/>
</dbReference>
<evidence type="ECO:0000256" key="4">
    <source>
        <dbReference type="PIRNR" id="PIRNR029171"/>
    </source>
</evidence>
<dbReference type="PANTHER" id="PTHR34853">
    <property type="match status" value="1"/>
</dbReference>